<keyword evidence="1" id="KW-1133">Transmembrane helix</keyword>
<gene>
    <name evidence="2" type="ORF">DBZ36_19125</name>
</gene>
<dbReference type="AlphaFoldDB" id="A0A420E639"/>
<feature type="transmembrane region" description="Helical" evidence="1">
    <location>
        <begin position="36"/>
        <end position="58"/>
    </location>
</feature>
<accession>A0A420E639</accession>
<dbReference type="PANTHER" id="PTHR34351">
    <property type="entry name" value="SLR1927 PROTEIN-RELATED"/>
    <property type="match status" value="1"/>
</dbReference>
<dbReference type="EMBL" id="RAQO01000012">
    <property type="protein sequence ID" value="RKF13176.1"/>
    <property type="molecule type" value="Genomic_DNA"/>
</dbReference>
<keyword evidence="1" id="KW-0812">Transmembrane</keyword>
<dbReference type="Proteomes" id="UP000286482">
    <property type="component" value="Unassembled WGS sequence"/>
</dbReference>
<keyword evidence="1" id="KW-0472">Membrane</keyword>
<sequence length="321" mass="36729">MSLRRRFKSFRQMRYQSWIERRIPASHSIVLNRNNLFILPSHFGFLWLILVILLLLLGNNYQNNLVSLMGLILLSIWLLCLVLCHQNMSGLELRLKQHPEAQQGLMASLKIAIEADKQILPIGLNLNLPKDWGQTNSLHNDDELSLSFTAGQRGEYLLPRVRVWSVFPLGLFRCWSHLNFKAKALFYPMSRPSRVCPADEAQGQGEQSLASGPLMDEFSGLHAYRPGDRLSHVAWKQFAAGHAMQRKDFSSRSGQGLILSHRHLSHLAYEARLEVLCYWAQRLNQEHKPFGLELSHQHLPAGHGSVQLNLALQALAREPRR</sequence>
<dbReference type="PANTHER" id="PTHR34351:SF1">
    <property type="entry name" value="SLR1927 PROTEIN"/>
    <property type="match status" value="1"/>
</dbReference>
<name>A0A420E639_9ALTE</name>
<evidence type="ECO:0000256" key="1">
    <source>
        <dbReference type="SAM" id="Phobius"/>
    </source>
</evidence>
<comment type="caution">
    <text evidence="2">The sequence shown here is derived from an EMBL/GenBank/DDBJ whole genome shotgun (WGS) entry which is preliminary data.</text>
</comment>
<evidence type="ECO:0000313" key="2">
    <source>
        <dbReference type="EMBL" id="RKF13176.1"/>
    </source>
</evidence>
<organism evidence="2 3">
    <name type="scientific">Alginatibacterium sediminis</name>
    <dbReference type="NCBI Taxonomy" id="2164068"/>
    <lineage>
        <taxon>Bacteria</taxon>
        <taxon>Pseudomonadati</taxon>
        <taxon>Pseudomonadota</taxon>
        <taxon>Gammaproteobacteria</taxon>
        <taxon>Alteromonadales</taxon>
        <taxon>Alteromonadaceae</taxon>
        <taxon>Alginatibacterium</taxon>
    </lineage>
</organism>
<dbReference type="OrthoDB" id="5298497at2"/>
<dbReference type="RefSeq" id="WP_120356589.1">
    <property type="nucleotide sequence ID" value="NZ_RAQO01000012.1"/>
</dbReference>
<reference evidence="2 3" key="1">
    <citation type="submission" date="2018-09" db="EMBL/GenBank/DDBJ databases">
        <authorList>
            <person name="Wang Z."/>
        </authorList>
    </citation>
    <scope>NUCLEOTIDE SEQUENCE [LARGE SCALE GENOMIC DNA]</scope>
    <source>
        <strain evidence="2 3">ALS 81</strain>
    </source>
</reference>
<protein>
    <submittedName>
        <fullName evidence="2">DUF58 domain-containing protein</fullName>
    </submittedName>
</protein>
<keyword evidence="3" id="KW-1185">Reference proteome</keyword>
<proteinExistence type="predicted"/>
<evidence type="ECO:0000313" key="3">
    <source>
        <dbReference type="Proteomes" id="UP000286482"/>
    </source>
</evidence>
<feature type="transmembrane region" description="Helical" evidence="1">
    <location>
        <begin position="64"/>
        <end position="84"/>
    </location>
</feature>